<dbReference type="AlphaFoldDB" id="A0A9Q9APB1"/>
<evidence type="ECO:0000313" key="3">
    <source>
        <dbReference type="Proteomes" id="UP001056384"/>
    </source>
</evidence>
<feature type="compositionally biased region" description="Polar residues" evidence="1">
    <location>
        <begin position="155"/>
        <end position="165"/>
    </location>
</feature>
<dbReference type="Gene3D" id="6.10.250.2790">
    <property type="match status" value="1"/>
</dbReference>
<name>A0A9Q9APB1_9PEZI</name>
<sequence>MAIPSIRSPAGKVEAKSSHVADSNIQPFLQPDFDPVEYLNSTLPILSLSSTLQSRGRAVPLPDLSVQLQTLLTQLNAQTTRLSNTLTQLTDDIIRSGSRLAYEVEVLRGETIGLTDTFENDLKRDVELFVPKQHIETSTGTEMQNDAAVPAEAETQVQPADSPSTEPEFLDKLRTLTTIRERLDSVIKTFGSAMQWPVAPSEMSLTSSLISVSGPESSDNREEKGKEYAESLRGEVNDLLAAGVEGLEAASARVDELRALAEVFKGTAEEKARNKMVDSLQKSVDDKRKVLDKTATANRKPAVSPARGYDLRYGNVGQGQNDGGSGYGFLQNLRNLKNEVYMD</sequence>
<keyword evidence="3" id="KW-1185">Reference proteome</keyword>
<proteinExistence type="predicted"/>
<gene>
    <name evidence="2" type="ORF">Slin15195_G065310</name>
</gene>
<evidence type="ECO:0000256" key="1">
    <source>
        <dbReference type="SAM" id="MobiDB-lite"/>
    </source>
</evidence>
<dbReference type="Proteomes" id="UP001056384">
    <property type="component" value="Chromosome 5"/>
</dbReference>
<dbReference type="EMBL" id="CP099422">
    <property type="protein sequence ID" value="USW53212.1"/>
    <property type="molecule type" value="Genomic_DNA"/>
</dbReference>
<reference evidence="2" key="1">
    <citation type="submission" date="2022-06" db="EMBL/GenBank/DDBJ databases">
        <title>Complete genome sequences of two strains of the flax pathogen Septoria linicola.</title>
        <authorList>
            <person name="Lapalu N."/>
            <person name="Simon A."/>
            <person name="Demenou B."/>
            <person name="Paumier D."/>
            <person name="Guillot M.-P."/>
            <person name="Gout L."/>
            <person name="Valade R."/>
        </authorList>
    </citation>
    <scope>NUCLEOTIDE SEQUENCE</scope>
    <source>
        <strain evidence="2">SE15195</strain>
    </source>
</reference>
<evidence type="ECO:0000313" key="2">
    <source>
        <dbReference type="EMBL" id="USW53212.1"/>
    </source>
</evidence>
<dbReference type="OrthoDB" id="5413829at2759"/>
<organism evidence="2 3">
    <name type="scientific">Septoria linicola</name>
    <dbReference type="NCBI Taxonomy" id="215465"/>
    <lineage>
        <taxon>Eukaryota</taxon>
        <taxon>Fungi</taxon>
        <taxon>Dikarya</taxon>
        <taxon>Ascomycota</taxon>
        <taxon>Pezizomycotina</taxon>
        <taxon>Dothideomycetes</taxon>
        <taxon>Dothideomycetidae</taxon>
        <taxon>Mycosphaerellales</taxon>
        <taxon>Mycosphaerellaceae</taxon>
        <taxon>Septoria</taxon>
    </lineage>
</organism>
<protein>
    <submittedName>
        <fullName evidence="2">Uncharacterized protein</fullName>
    </submittedName>
</protein>
<feature type="region of interest" description="Disordered" evidence="1">
    <location>
        <begin position="136"/>
        <end position="167"/>
    </location>
</feature>
<accession>A0A9Q9APB1</accession>